<protein>
    <submittedName>
        <fullName evidence="1">Uncharacterized protein</fullName>
    </submittedName>
</protein>
<dbReference type="AlphaFoldDB" id="A0A6H5IYA4"/>
<reference evidence="1 2" key="1">
    <citation type="submission" date="2020-02" db="EMBL/GenBank/DDBJ databases">
        <authorList>
            <person name="Ferguson B K."/>
        </authorList>
    </citation>
    <scope>NUCLEOTIDE SEQUENCE [LARGE SCALE GENOMIC DNA]</scope>
</reference>
<dbReference type="Proteomes" id="UP000479190">
    <property type="component" value="Unassembled WGS sequence"/>
</dbReference>
<dbReference type="EMBL" id="CADCXV010001216">
    <property type="protein sequence ID" value="CAB0042742.1"/>
    <property type="molecule type" value="Genomic_DNA"/>
</dbReference>
<evidence type="ECO:0000313" key="1">
    <source>
        <dbReference type="EMBL" id="CAB0042742.1"/>
    </source>
</evidence>
<name>A0A6H5IYA4_9HYME</name>
<accession>A0A6H5IYA4</accession>
<evidence type="ECO:0000313" key="2">
    <source>
        <dbReference type="Proteomes" id="UP000479190"/>
    </source>
</evidence>
<sequence>MSEFRYSSNRYVRPLNFYLHWNYFIDQAISHSGLLVRAILPNGALPIQRVRQNVLHQSGILLQRTEITTARNRQGDQLFRRARPIQHL</sequence>
<organism evidence="1 2">
    <name type="scientific">Trichogramma brassicae</name>
    <dbReference type="NCBI Taxonomy" id="86971"/>
    <lineage>
        <taxon>Eukaryota</taxon>
        <taxon>Metazoa</taxon>
        <taxon>Ecdysozoa</taxon>
        <taxon>Arthropoda</taxon>
        <taxon>Hexapoda</taxon>
        <taxon>Insecta</taxon>
        <taxon>Pterygota</taxon>
        <taxon>Neoptera</taxon>
        <taxon>Endopterygota</taxon>
        <taxon>Hymenoptera</taxon>
        <taxon>Apocrita</taxon>
        <taxon>Proctotrupomorpha</taxon>
        <taxon>Chalcidoidea</taxon>
        <taxon>Trichogrammatidae</taxon>
        <taxon>Trichogramma</taxon>
    </lineage>
</organism>
<keyword evidence="2" id="KW-1185">Reference proteome</keyword>
<proteinExistence type="predicted"/>
<gene>
    <name evidence="1" type="ORF">TBRA_LOCUS14346</name>
</gene>